<evidence type="ECO:0000313" key="3">
    <source>
        <dbReference type="Proteomes" id="UP000244962"/>
    </source>
</evidence>
<dbReference type="Pfam" id="PF20026">
    <property type="entry name" value="DUF6434"/>
    <property type="match status" value="1"/>
</dbReference>
<proteinExistence type="predicted"/>
<dbReference type="EMBL" id="QEFB01000013">
    <property type="protein sequence ID" value="PWC06400.1"/>
    <property type="molecule type" value="Genomic_DNA"/>
</dbReference>
<comment type="caution">
    <text evidence="2">The sequence shown here is derived from an EMBL/GenBank/DDBJ whole genome shotgun (WGS) entry which is preliminary data.</text>
</comment>
<accession>A0A2U1TC70</accession>
<dbReference type="Pfam" id="PF18953">
    <property type="entry name" value="SAP_new25"/>
    <property type="match status" value="1"/>
</dbReference>
<dbReference type="Proteomes" id="UP000244962">
    <property type="component" value="Unassembled WGS sequence"/>
</dbReference>
<dbReference type="InterPro" id="IPR045492">
    <property type="entry name" value="DUF6434"/>
</dbReference>
<reference evidence="3" key="1">
    <citation type="submission" date="2018-04" db="EMBL/GenBank/DDBJ databases">
        <authorList>
            <person name="Liu S."/>
            <person name="Wang Z."/>
            <person name="Li J."/>
        </authorList>
    </citation>
    <scope>NUCLEOTIDE SEQUENCE [LARGE SCALE GENOMIC DNA]</scope>
    <source>
        <strain evidence="3">622</strain>
    </source>
</reference>
<organism evidence="2 3">
    <name type="scientific">Mycetocola zhujimingii</name>
    <dbReference type="NCBI Taxonomy" id="2079792"/>
    <lineage>
        <taxon>Bacteria</taxon>
        <taxon>Bacillati</taxon>
        <taxon>Actinomycetota</taxon>
        <taxon>Actinomycetes</taxon>
        <taxon>Micrococcales</taxon>
        <taxon>Microbacteriaceae</taxon>
        <taxon>Mycetocola</taxon>
    </lineage>
</organism>
<keyword evidence="3" id="KW-1185">Reference proteome</keyword>
<feature type="domain" description="DUF6434" evidence="1">
    <location>
        <begin position="77"/>
        <end position="134"/>
    </location>
</feature>
<evidence type="ECO:0000313" key="2">
    <source>
        <dbReference type="EMBL" id="PWC06400.1"/>
    </source>
</evidence>
<protein>
    <recommendedName>
        <fullName evidence="1">DUF6434 domain-containing protein</fullName>
    </recommendedName>
</protein>
<dbReference type="AlphaFoldDB" id="A0A2U1TC70"/>
<dbReference type="RefSeq" id="WP_108963388.1">
    <property type="nucleotide sequence ID" value="NZ_QEFB01000013.1"/>
</dbReference>
<sequence>MLIPAQRPPLSDALTGTEFRRWYWLKDELVAFARVRGIRSSDGKDELAERIAASLDGSPAPATDRPVRKAARQLAPPLTPDTVIPSGQRCSQVLREWFAAEIGPAFHFDAAMREFIANADGTVTLTDAVTAWHATRDTGPKEIGAQFEFNRFTRRWHEEQPEGSRAELLEAWREYRALPVDERDRA</sequence>
<evidence type="ECO:0000259" key="1">
    <source>
        <dbReference type="Pfam" id="PF20026"/>
    </source>
</evidence>
<gene>
    <name evidence="2" type="ORF">DF223_12425</name>
</gene>
<name>A0A2U1TC70_9MICO</name>